<sequence length="124" mass="14034">MKLASNAVRVRCKEGCGDFGLQELEYVCVDCDTRKHLHKIDDAPIPQPMPEAKAPRRSGKDAWKALLSVEREKDKAVVDGQVHAFEETLTLARETQTKMKHYMLATNNDEQVDKAVWTQGQPKL</sequence>
<reference evidence="1" key="2">
    <citation type="submission" date="2019-06" db="EMBL/GenBank/DDBJ databases">
        <title>Genomics analysis of Aphanomyces spp. identifies a new class of oomycete effector associated with host adaptation.</title>
        <authorList>
            <person name="Gaulin E."/>
        </authorList>
    </citation>
    <scope>NUCLEOTIDE SEQUENCE</scope>
    <source>
        <strain evidence="1">CBS 578.67</strain>
    </source>
</reference>
<accession>A0A485LMQ0</accession>
<evidence type="ECO:0000313" key="2">
    <source>
        <dbReference type="EMBL" id="VFU00023.1"/>
    </source>
</evidence>
<keyword evidence="3" id="KW-1185">Reference proteome</keyword>
<organism evidence="2 3">
    <name type="scientific">Aphanomyces stellatus</name>
    <dbReference type="NCBI Taxonomy" id="120398"/>
    <lineage>
        <taxon>Eukaryota</taxon>
        <taxon>Sar</taxon>
        <taxon>Stramenopiles</taxon>
        <taxon>Oomycota</taxon>
        <taxon>Saprolegniomycetes</taxon>
        <taxon>Saprolegniales</taxon>
        <taxon>Verrucalvaceae</taxon>
        <taxon>Aphanomyces</taxon>
    </lineage>
</organism>
<protein>
    <submittedName>
        <fullName evidence="2">Aste57867_23377 protein</fullName>
    </submittedName>
</protein>
<dbReference type="EMBL" id="VJMH01007267">
    <property type="protein sequence ID" value="KAF0684657.1"/>
    <property type="molecule type" value="Genomic_DNA"/>
</dbReference>
<evidence type="ECO:0000313" key="1">
    <source>
        <dbReference type="EMBL" id="KAF0684657.1"/>
    </source>
</evidence>
<reference evidence="2 3" key="1">
    <citation type="submission" date="2019-03" db="EMBL/GenBank/DDBJ databases">
        <authorList>
            <person name="Gaulin E."/>
            <person name="Dumas B."/>
        </authorList>
    </citation>
    <scope>NUCLEOTIDE SEQUENCE [LARGE SCALE GENOMIC DNA]</scope>
    <source>
        <strain evidence="2">CBS 568.67</strain>
    </source>
</reference>
<dbReference type="Proteomes" id="UP000332933">
    <property type="component" value="Unassembled WGS sequence"/>
</dbReference>
<dbReference type="OrthoDB" id="76157at2759"/>
<proteinExistence type="predicted"/>
<name>A0A485LMQ0_9STRA</name>
<evidence type="ECO:0000313" key="3">
    <source>
        <dbReference type="Proteomes" id="UP000332933"/>
    </source>
</evidence>
<dbReference type="AlphaFoldDB" id="A0A485LMQ0"/>
<gene>
    <name evidence="2" type="primary">Aste57867_23377</name>
    <name evidence="1" type="ORF">As57867_023306</name>
    <name evidence="2" type="ORF">ASTE57867_23377</name>
</gene>
<dbReference type="EMBL" id="CAADRA010007293">
    <property type="protein sequence ID" value="VFU00023.1"/>
    <property type="molecule type" value="Genomic_DNA"/>
</dbReference>